<evidence type="ECO:0000313" key="1">
    <source>
        <dbReference type="EMBL" id="MBA4671304.1"/>
    </source>
</evidence>
<sequence length="197" mass="22080">MVQMPLPISLRQQLPEQIIHLTCTIVTPHTHPLQIHIAMEVLNTQIIIVATSSSLINHILKLKEPTKTQVLLISLFPHFRIPGLMLGLQVIQALTTILVIIRQLELTQEVVTAAKLTCGVKEVIQTIMQIIIKTQAVPTVQPMLLQLQLQIMSSIINNGRTITIVRLKLLVHLEQKILPSPIQLLCHVQFLVLLVGM</sequence>
<reference evidence="1" key="1">
    <citation type="journal article" date="2013" name="J. Plant Res.">
        <title>Effect of fungi and light on seed germination of three Opuntia species from semiarid lands of central Mexico.</title>
        <authorList>
            <person name="Delgado-Sanchez P."/>
            <person name="Jimenez-Bremont J.F."/>
            <person name="Guerrero-Gonzalez Mde L."/>
            <person name="Flores J."/>
        </authorList>
    </citation>
    <scope>NUCLEOTIDE SEQUENCE</scope>
    <source>
        <tissue evidence="1">Cladode</tissue>
    </source>
</reference>
<accession>A0A7C9F2J0</accession>
<proteinExistence type="predicted"/>
<dbReference type="AlphaFoldDB" id="A0A7C9F2J0"/>
<reference evidence="1" key="2">
    <citation type="submission" date="2020-07" db="EMBL/GenBank/DDBJ databases">
        <authorList>
            <person name="Vera ALvarez R."/>
            <person name="Arias-Moreno D.M."/>
            <person name="Jimenez-Jacinto V."/>
            <person name="Jimenez-Bremont J.F."/>
            <person name="Swaminathan K."/>
            <person name="Moose S.P."/>
            <person name="Guerrero-Gonzalez M.L."/>
            <person name="Marino-Ramirez L."/>
            <person name="Landsman D."/>
            <person name="Rodriguez-Kessler M."/>
            <person name="Delgado-Sanchez P."/>
        </authorList>
    </citation>
    <scope>NUCLEOTIDE SEQUENCE</scope>
    <source>
        <tissue evidence="1">Cladode</tissue>
    </source>
</reference>
<name>A0A7C9F2J0_OPUST</name>
<organism evidence="1">
    <name type="scientific">Opuntia streptacantha</name>
    <name type="common">Prickly pear cactus</name>
    <name type="synonym">Opuntia cardona</name>
    <dbReference type="NCBI Taxonomy" id="393608"/>
    <lineage>
        <taxon>Eukaryota</taxon>
        <taxon>Viridiplantae</taxon>
        <taxon>Streptophyta</taxon>
        <taxon>Embryophyta</taxon>
        <taxon>Tracheophyta</taxon>
        <taxon>Spermatophyta</taxon>
        <taxon>Magnoliopsida</taxon>
        <taxon>eudicotyledons</taxon>
        <taxon>Gunneridae</taxon>
        <taxon>Pentapetalae</taxon>
        <taxon>Caryophyllales</taxon>
        <taxon>Cactineae</taxon>
        <taxon>Cactaceae</taxon>
        <taxon>Opuntioideae</taxon>
        <taxon>Opuntia</taxon>
    </lineage>
</organism>
<protein>
    <submittedName>
        <fullName evidence="1">Uncharacterized protein</fullName>
    </submittedName>
</protein>
<dbReference type="EMBL" id="GISG01250489">
    <property type="protein sequence ID" value="MBA4671304.1"/>
    <property type="molecule type" value="Transcribed_RNA"/>
</dbReference>